<dbReference type="InterPro" id="IPR055170">
    <property type="entry name" value="GFO_IDH_MocA-like_dom"/>
</dbReference>
<gene>
    <name evidence="3" type="ORF">ACFFGV_17390</name>
</gene>
<accession>A0ABV6LSH6</accession>
<dbReference type="Gene3D" id="3.30.360.10">
    <property type="entry name" value="Dihydrodipicolinate Reductase, domain 2"/>
    <property type="match status" value="1"/>
</dbReference>
<dbReference type="Pfam" id="PF22725">
    <property type="entry name" value="GFO_IDH_MocA_C3"/>
    <property type="match status" value="1"/>
</dbReference>
<dbReference type="Proteomes" id="UP001589836">
    <property type="component" value="Unassembled WGS sequence"/>
</dbReference>
<evidence type="ECO:0000259" key="1">
    <source>
        <dbReference type="Pfam" id="PF01408"/>
    </source>
</evidence>
<dbReference type="PANTHER" id="PTHR43377:SF1">
    <property type="entry name" value="BILIVERDIN REDUCTASE A"/>
    <property type="match status" value="1"/>
</dbReference>
<dbReference type="SUPFAM" id="SSF51735">
    <property type="entry name" value="NAD(P)-binding Rossmann-fold domains"/>
    <property type="match status" value="1"/>
</dbReference>
<evidence type="ECO:0000313" key="4">
    <source>
        <dbReference type="Proteomes" id="UP001589836"/>
    </source>
</evidence>
<dbReference type="InterPro" id="IPR036291">
    <property type="entry name" value="NAD(P)-bd_dom_sf"/>
</dbReference>
<dbReference type="InterPro" id="IPR000683">
    <property type="entry name" value="Gfo/Idh/MocA-like_OxRdtase_N"/>
</dbReference>
<reference evidence="3 4" key="1">
    <citation type="submission" date="2024-09" db="EMBL/GenBank/DDBJ databases">
        <authorList>
            <person name="Sun Q."/>
            <person name="Mori K."/>
        </authorList>
    </citation>
    <scope>NUCLEOTIDE SEQUENCE [LARGE SCALE GENOMIC DNA]</scope>
    <source>
        <strain evidence="3 4">NCAIM B.02529</strain>
    </source>
</reference>
<dbReference type="InterPro" id="IPR051450">
    <property type="entry name" value="Gfo/Idh/MocA_Oxidoreductases"/>
</dbReference>
<sequence length="327" mass="36134">MKIAIISFAHMHAVSYAEAVKAIDGVELVGIYDEDVTRGMEMAERFEAAYVASLPQLLAVEVDAVLICSENVHHKQHVLEAARAKKHILCEKPLATTVEDAKEMIRICKEEGVQLQTAFPVRYAEPMQQLKLAITDGAIGDIVAMRGTNRGQNPGGWFVDPVLSGGGAVLDHTVHIVDMMRWIMNEEVAQVHAEVDTLFTDEQVDDAGILTLQFANGVMATHDPSWSRSDAYPAWGDITLEVIGTKGRIYVDALADHLHLYTNRDDSTYTQVFTGADMDQRLIEDFVYRIQSGKDVTITGEDGLQAMSVALAAYRSAKEKRLVEMEV</sequence>
<organism evidence="3 4">
    <name type="scientific">Pontibacillus salicampi</name>
    <dbReference type="NCBI Taxonomy" id="1449801"/>
    <lineage>
        <taxon>Bacteria</taxon>
        <taxon>Bacillati</taxon>
        <taxon>Bacillota</taxon>
        <taxon>Bacilli</taxon>
        <taxon>Bacillales</taxon>
        <taxon>Bacillaceae</taxon>
        <taxon>Pontibacillus</taxon>
    </lineage>
</organism>
<proteinExistence type="predicted"/>
<dbReference type="Pfam" id="PF01408">
    <property type="entry name" value="GFO_IDH_MocA"/>
    <property type="match status" value="1"/>
</dbReference>
<feature type="domain" description="GFO/IDH/MocA-like oxidoreductase" evidence="2">
    <location>
        <begin position="127"/>
        <end position="249"/>
    </location>
</feature>
<dbReference type="EMBL" id="JBHLTP010000013">
    <property type="protein sequence ID" value="MFC0525360.1"/>
    <property type="molecule type" value="Genomic_DNA"/>
</dbReference>
<protein>
    <submittedName>
        <fullName evidence="3">Gfo/Idh/MocA family protein</fullName>
    </submittedName>
</protein>
<evidence type="ECO:0000259" key="2">
    <source>
        <dbReference type="Pfam" id="PF22725"/>
    </source>
</evidence>
<dbReference type="Gene3D" id="3.40.50.720">
    <property type="entry name" value="NAD(P)-binding Rossmann-like Domain"/>
    <property type="match status" value="1"/>
</dbReference>
<evidence type="ECO:0000313" key="3">
    <source>
        <dbReference type="EMBL" id="MFC0525360.1"/>
    </source>
</evidence>
<dbReference type="RefSeq" id="WP_377350542.1">
    <property type="nucleotide sequence ID" value="NZ_JBHLTP010000013.1"/>
</dbReference>
<dbReference type="PANTHER" id="PTHR43377">
    <property type="entry name" value="BILIVERDIN REDUCTASE A"/>
    <property type="match status" value="1"/>
</dbReference>
<dbReference type="SUPFAM" id="SSF55347">
    <property type="entry name" value="Glyceraldehyde-3-phosphate dehydrogenase-like, C-terminal domain"/>
    <property type="match status" value="1"/>
</dbReference>
<feature type="domain" description="Gfo/Idh/MocA-like oxidoreductase N-terminal" evidence="1">
    <location>
        <begin position="3"/>
        <end position="118"/>
    </location>
</feature>
<keyword evidence="4" id="KW-1185">Reference proteome</keyword>
<name>A0ABV6LSH6_9BACI</name>
<comment type="caution">
    <text evidence="3">The sequence shown here is derived from an EMBL/GenBank/DDBJ whole genome shotgun (WGS) entry which is preliminary data.</text>
</comment>